<dbReference type="SUPFAM" id="SSF56784">
    <property type="entry name" value="HAD-like"/>
    <property type="match status" value="1"/>
</dbReference>
<dbReference type="PANTHER" id="PTHR14269:SF4">
    <property type="entry name" value="CAT EYE SYNDROME CRITICAL REGION PROTEIN 5"/>
    <property type="match status" value="1"/>
</dbReference>
<dbReference type="InterPro" id="IPR050324">
    <property type="entry name" value="CDP-alcohol_PTase-I"/>
</dbReference>
<dbReference type="EMBL" id="KV423974">
    <property type="protein sequence ID" value="KZT56641.1"/>
    <property type="molecule type" value="Genomic_DNA"/>
</dbReference>
<dbReference type="InParanoid" id="A0A165FER6"/>
<dbReference type="Pfam" id="PF13242">
    <property type="entry name" value="Hydrolase_like"/>
    <property type="match status" value="1"/>
</dbReference>
<keyword evidence="2" id="KW-1185">Reference proteome</keyword>
<dbReference type="AlphaFoldDB" id="A0A165FER6"/>
<gene>
    <name evidence="1" type="ORF">CALCODRAFT_470799</name>
</gene>
<dbReference type="GO" id="GO:0005739">
    <property type="term" value="C:mitochondrion"/>
    <property type="evidence" value="ECO:0007669"/>
    <property type="project" value="TreeGrafter"/>
</dbReference>
<dbReference type="Pfam" id="PF13344">
    <property type="entry name" value="Hydrolase_6"/>
    <property type="match status" value="1"/>
</dbReference>
<dbReference type="InterPro" id="IPR036412">
    <property type="entry name" value="HAD-like_sf"/>
</dbReference>
<keyword evidence="1" id="KW-0378">Hydrolase</keyword>
<accession>A0A165FER6</accession>
<dbReference type="InterPro" id="IPR023214">
    <property type="entry name" value="HAD_sf"/>
</dbReference>
<name>A0A165FER6_9BASI</name>
<dbReference type="FunCoup" id="A0A165FER6">
    <property type="interactions" value="229"/>
</dbReference>
<dbReference type="GO" id="GO:0046474">
    <property type="term" value="P:glycerophospholipid biosynthetic process"/>
    <property type="evidence" value="ECO:0007669"/>
    <property type="project" value="TreeGrafter"/>
</dbReference>
<dbReference type="PANTHER" id="PTHR14269">
    <property type="entry name" value="CDP-DIACYLGLYCEROL--GLYCEROL-3-PHOSPHATE 3-PHOSPHATIDYLTRANSFERASE-RELATED"/>
    <property type="match status" value="1"/>
</dbReference>
<dbReference type="InterPro" id="IPR006353">
    <property type="entry name" value="HAD-SF_hydro_IIA_CECR5"/>
</dbReference>
<dbReference type="Gene3D" id="3.40.50.1000">
    <property type="entry name" value="HAD superfamily/HAD-like"/>
    <property type="match status" value="2"/>
</dbReference>
<dbReference type="InterPro" id="IPR006357">
    <property type="entry name" value="HAD-SF_hydro_IIA"/>
</dbReference>
<protein>
    <submittedName>
        <fullName evidence="1">HAD-superfamily hydrolase</fullName>
    </submittedName>
</protein>
<dbReference type="NCBIfam" id="TIGR01460">
    <property type="entry name" value="HAD-SF-IIA"/>
    <property type="match status" value="1"/>
</dbReference>
<sequence length="377" mass="42390">MYLLRNRRSASSAHFTRFTRTLQTNTAAKSPLAFCFDIDGVLLQGNHAIPCAKRALRMMEGENSRGLKIPYILLTNGGGRTEADRAKLLSSQLDVNLSERQLVQAHTILKTATEEYGDEPVLVLGGELDACRKIAESYGYKYAYLPIDYLAAEPRIWPFYKLTEAEQAVVKPNPRHPKLILTCHDPRNWALEIQLLCDMLSDPTEPPPKLVFCNPDLLWRTDFPKLRFGQGAFKTALSAVYKERTTKALESFQLGKPTKTTYEFAEGILMQQAGIQVGEEMPRVLTHTLGEANTHNTDNPESDIAGANAYGWDSILVGTGVYDSTEGPPTHFPSRILDNVEKAVEWAIDREFAPLGEKLKERRKWDGRVVKVHDLWS</sequence>
<dbReference type="GO" id="GO:0016787">
    <property type="term" value="F:hydrolase activity"/>
    <property type="evidence" value="ECO:0007669"/>
    <property type="project" value="UniProtKB-KW"/>
</dbReference>
<proteinExistence type="predicted"/>
<organism evidence="1 2">
    <name type="scientific">Calocera cornea HHB12733</name>
    <dbReference type="NCBI Taxonomy" id="1353952"/>
    <lineage>
        <taxon>Eukaryota</taxon>
        <taxon>Fungi</taxon>
        <taxon>Dikarya</taxon>
        <taxon>Basidiomycota</taxon>
        <taxon>Agaricomycotina</taxon>
        <taxon>Dacrymycetes</taxon>
        <taxon>Dacrymycetales</taxon>
        <taxon>Dacrymycetaceae</taxon>
        <taxon>Calocera</taxon>
    </lineage>
</organism>
<reference evidence="1 2" key="1">
    <citation type="journal article" date="2016" name="Mol. Biol. Evol.">
        <title>Comparative Genomics of Early-Diverging Mushroom-Forming Fungi Provides Insights into the Origins of Lignocellulose Decay Capabilities.</title>
        <authorList>
            <person name="Nagy L.G."/>
            <person name="Riley R."/>
            <person name="Tritt A."/>
            <person name="Adam C."/>
            <person name="Daum C."/>
            <person name="Floudas D."/>
            <person name="Sun H."/>
            <person name="Yadav J.S."/>
            <person name="Pangilinan J."/>
            <person name="Larsson K.H."/>
            <person name="Matsuura K."/>
            <person name="Barry K."/>
            <person name="Labutti K."/>
            <person name="Kuo R."/>
            <person name="Ohm R.A."/>
            <person name="Bhattacharya S.S."/>
            <person name="Shirouzu T."/>
            <person name="Yoshinaga Y."/>
            <person name="Martin F.M."/>
            <person name="Grigoriev I.V."/>
            <person name="Hibbett D.S."/>
        </authorList>
    </citation>
    <scope>NUCLEOTIDE SEQUENCE [LARGE SCALE GENOMIC DNA]</scope>
    <source>
        <strain evidence="1 2">HHB12733</strain>
    </source>
</reference>
<dbReference type="OrthoDB" id="10251048at2759"/>
<dbReference type="Proteomes" id="UP000076842">
    <property type="component" value="Unassembled WGS sequence"/>
</dbReference>
<evidence type="ECO:0000313" key="1">
    <source>
        <dbReference type="EMBL" id="KZT56641.1"/>
    </source>
</evidence>
<evidence type="ECO:0000313" key="2">
    <source>
        <dbReference type="Proteomes" id="UP000076842"/>
    </source>
</evidence>
<dbReference type="STRING" id="1353952.A0A165FER6"/>
<dbReference type="NCBIfam" id="TIGR01456">
    <property type="entry name" value="CECR5"/>
    <property type="match status" value="1"/>
</dbReference>